<accession>A0A1J5QEZ6</accession>
<sequence length="192" mass="22020">MVRRLWMFGIASLLVSVCLPAQAVLDPDLPRQADPMVLGIVLDHTESDQNAFGIRLAPEDPDSTHPRMALCNHGKHEQLIIEFYERDTASVISELRVERVQTPHADCIVPPQHIERFMSGKGIHLGMSRKEVINILGKGYEEHAYPEEQIISYRIDDKDSPMLQRHNAPGYYGQYYFKANRLVRFEMGFDFP</sequence>
<reference evidence="1" key="1">
    <citation type="submission" date="2016-10" db="EMBL/GenBank/DDBJ databases">
        <title>Sequence of Gallionella enrichment culture.</title>
        <authorList>
            <person name="Poehlein A."/>
            <person name="Muehling M."/>
            <person name="Daniel R."/>
        </authorList>
    </citation>
    <scope>NUCLEOTIDE SEQUENCE</scope>
</reference>
<dbReference type="AlphaFoldDB" id="A0A1J5QEZ6"/>
<dbReference type="EMBL" id="MLJW01000843">
    <property type="protein sequence ID" value="OIQ82105.1"/>
    <property type="molecule type" value="Genomic_DNA"/>
</dbReference>
<proteinExistence type="predicted"/>
<evidence type="ECO:0000313" key="1">
    <source>
        <dbReference type="EMBL" id="OIQ82105.1"/>
    </source>
</evidence>
<name>A0A1J5QEZ6_9ZZZZ</name>
<comment type="caution">
    <text evidence="1">The sequence shown here is derived from an EMBL/GenBank/DDBJ whole genome shotgun (WGS) entry which is preliminary data.</text>
</comment>
<organism evidence="1">
    <name type="scientific">mine drainage metagenome</name>
    <dbReference type="NCBI Taxonomy" id="410659"/>
    <lineage>
        <taxon>unclassified sequences</taxon>
        <taxon>metagenomes</taxon>
        <taxon>ecological metagenomes</taxon>
    </lineage>
</organism>
<gene>
    <name evidence="1" type="ORF">GALL_361190</name>
</gene>
<protein>
    <submittedName>
        <fullName evidence="1">Uncharacterized protein</fullName>
    </submittedName>
</protein>